<keyword evidence="9" id="KW-1185">Reference proteome</keyword>
<dbReference type="AlphaFoldDB" id="A0A371X9X4"/>
<dbReference type="Pfam" id="PF02491">
    <property type="entry name" value="SHS2_FTSA"/>
    <property type="match status" value="1"/>
</dbReference>
<keyword evidence="3 5" id="KW-0472">Membrane</keyword>
<keyword evidence="1 5" id="KW-1003">Cell membrane</keyword>
<evidence type="ECO:0000256" key="4">
    <source>
        <dbReference type="ARBA" id="ARBA00023306"/>
    </source>
</evidence>
<evidence type="ECO:0000313" key="8">
    <source>
        <dbReference type="EMBL" id="RFC66033.1"/>
    </source>
</evidence>
<proteinExistence type="inferred from homology"/>
<protein>
    <recommendedName>
        <fullName evidence="5 6">Cell division protein FtsA</fullName>
    </recommendedName>
</protein>
<dbReference type="InterPro" id="IPR043129">
    <property type="entry name" value="ATPase_NBD"/>
</dbReference>
<keyword evidence="4 5" id="KW-0131">Cell cycle</keyword>
<organism evidence="8 9">
    <name type="scientific">Fulvimarina endophytica</name>
    <dbReference type="NCBI Taxonomy" id="2293836"/>
    <lineage>
        <taxon>Bacteria</taxon>
        <taxon>Pseudomonadati</taxon>
        <taxon>Pseudomonadota</taxon>
        <taxon>Alphaproteobacteria</taxon>
        <taxon>Hyphomicrobiales</taxon>
        <taxon>Aurantimonadaceae</taxon>
        <taxon>Fulvimarina</taxon>
    </lineage>
</organism>
<dbReference type="SUPFAM" id="SSF53067">
    <property type="entry name" value="Actin-like ATPase domain"/>
    <property type="match status" value="2"/>
</dbReference>
<dbReference type="CDD" id="cd24048">
    <property type="entry name" value="ASKHA_NBD_FtsA"/>
    <property type="match status" value="1"/>
</dbReference>
<comment type="subcellular location">
    <subcellularLocation>
        <location evidence="5">Cell membrane</location>
        <topology evidence="5">Peripheral membrane protein</topology>
        <orientation evidence="5">Cytoplasmic side</orientation>
    </subcellularLocation>
    <text evidence="5">Localizes to the Z ring in an FtsZ-dependent manner. Targeted to the membrane through a conserved C-terminal amphipathic helix.</text>
</comment>
<dbReference type="OrthoDB" id="9810567at2"/>
<dbReference type="HAMAP" id="MF_02033">
    <property type="entry name" value="FtsA"/>
    <property type="match status" value="1"/>
</dbReference>
<evidence type="ECO:0000256" key="2">
    <source>
        <dbReference type="ARBA" id="ARBA00022618"/>
    </source>
</evidence>
<evidence type="ECO:0000256" key="5">
    <source>
        <dbReference type="HAMAP-Rule" id="MF_02033"/>
    </source>
</evidence>
<dbReference type="GO" id="GO:0009898">
    <property type="term" value="C:cytoplasmic side of plasma membrane"/>
    <property type="evidence" value="ECO:0007669"/>
    <property type="project" value="UniProtKB-UniRule"/>
</dbReference>
<dbReference type="EMBL" id="QURL01000001">
    <property type="protein sequence ID" value="RFC66033.1"/>
    <property type="molecule type" value="Genomic_DNA"/>
</dbReference>
<evidence type="ECO:0000259" key="7">
    <source>
        <dbReference type="SMART" id="SM00842"/>
    </source>
</evidence>
<evidence type="ECO:0000313" key="9">
    <source>
        <dbReference type="Proteomes" id="UP000264310"/>
    </source>
</evidence>
<comment type="subunit">
    <text evidence="5">Self-interacts. Interacts with FtsZ.</text>
</comment>
<comment type="similarity">
    <text evidence="5 6">Belongs to the FtsA/MreB family.</text>
</comment>
<dbReference type="SMART" id="SM00842">
    <property type="entry name" value="FtsA"/>
    <property type="match status" value="1"/>
</dbReference>
<dbReference type="GO" id="GO:0043093">
    <property type="term" value="P:FtsZ-dependent cytokinesis"/>
    <property type="evidence" value="ECO:0007669"/>
    <property type="project" value="UniProtKB-UniRule"/>
</dbReference>
<feature type="domain" description="SHS2" evidence="7">
    <location>
        <begin position="25"/>
        <end position="220"/>
    </location>
</feature>
<accession>A0A371X9X4</accession>
<dbReference type="GO" id="GO:0032153">
    <property type="term" value="C:cell division site"/>
    <property type="evidence" value="ECO:0007669"/>
    <property type="project" value="UniProtKB-UniRule"/>
</dbReference>
<evidence type="ECO:0000256" key="6">
    <source>
        <dbReference type="PIRNR" id="PIRNR003101"/>
    </source>
</evidence>
<dbReference type="PANTHER" id="PTHR32432:SF4">
    <property type="entry name" value="CELL DIVISION PROTEIN FTSA"/>
    <property type="match status" value="1"/>
</dbReference>
<comment type="function">
    <text evidence="5 6">Cell division protein that is involved in the assembly of the Z ring. May serve as a membrane anchor for the Z ring.</text>
</comment>
<sequence>MNFLFRNSTDMPRMNPLSPRRAQIVSVLDIGSEKMSCMIARLRPRPEGEVLRDRTHTVEVLGVGHQRSRGVKSGTVTNIEEAAIAIRATVEAAEAAAGLSVGSLIVSLTAGRLKSYRGSASLNPVTAITQSDVAFVESQAARIRFEPNRLALHSVPFDLSIDGEGGIENPVGMTAGTLSADMHVLTAEETPLRNLEAALNEAHIEVEAFVATPYASALATLVEDEAAMGSAAIDMGSGTTTIAIFHNGRFVYADQVAIGGSHITMDLARGLSIHPADAERLKVVNASTLPHLAHEDETITVPSLGEAGNDESVTVSRATVCKIVKPRVEEILELVRDRLNASNLGHVIGKRVVLTGGASQLSGLPDTARAILQRNVRLGRPVGISGLATAHKSPAFSAAVGLLIYPQVVHRETVATSSIAQRMFDQSTRAGRFGTWLRRSI</sequence>
<dbReference type="InterPro" id="IPR050696">
    <property type="entry name" value="FtsA/MreB"/>
</dbReference>
<dbReference type="Pfam" id="PF14450">
    <property type="entry name" value="FtsA"/>
    <property type="match status" value="1"/>
</dbReference>
<dbReference type="InterPro" id="IPR020823">
    <property type="entry name" value="Cell_div_FtsA"/>
</dbReference>
<dbReference type="InterPro" id="IPR003494">
    <property type="entry name" value="SHS2_FtsA"/>
</dbReference>
<comment type="caution">
    <text evidence="8">The sequence shown here is derived from an EMBL/GenBank/DDBJ whole genome shotgun (WGS) entry which is preliminary data.</text>
</comment>
<dbReference type="PIRSF" id="PIRSF003101">
    <property type="entry name" value="FtsA"/>
    <property type="match status" value="1"/>
</dbReference>
<gene>
    <name evidence="5 8" type="primary">ftsA</name>
    <name evidence="8" type="ORF">DYI37_00730</name>
</gene>
<dbReference type="NCBIfam" id="TIGR01174">
    <property type="entry name" value="ftsA"/>
    <property type="match status" value="1"/>
</dbReference>
<evidence type="ECO:0000256" key="1">
    <source>
        <dbReference type="ARBA" id="ARBA00022475"/>
    </source>
</evidence>
<keyword evidence="2 5" id="KW-0132">Cell division</keyword>
<dbReference type="Gene3D" id="3.30.420.40">
    <property type="match status" value="1"/>
</dbReference>
<dbReference type="RefSeq" id="WP_116681283.1">
    <property type="nucleotide sequence ID" value="NZ_QURL01000001.1"/>
</dbReference>
<dbReference type="PANTHER" id="PTHR32432">
    <property type="entry name" value="CELL DIVISION PROTEIN FTSA-RELATED"/>
    <property type="match status" value="1"/>
</dbReference>
<reference evidence="8 9" key="1">
    <citation type="submission" date="2018-08" db="EMBL/GenBank/DDBJ databases">
        <title>Fulvimarina sp. 85, whole genome shotgun sequence.</title>
        <authorList>
            <person name="Tuo L."/>
        </authorList>
    </citation>
    <scope>NUCLEOTIDE SEQUENCE [LARGE SCALE GENOMIC DNA]</scope>
    <source>
        <strain evidence="8 9">85</strain>
    </source>
</reference>
<dbReference type="Proteomes" id="UP000264310">
    <property type="component" value="Unassembled WGS sequence"/>
</dbReference>
<name>A0A371X9X4_9HYPH</name>
<evidence type="ECO:0000256" key="3">
    <source>
        <dbReference type="ARBA" id="ARBA00023136"/>
    </source>
</evidence>